<protein>
    <recommendedName>
        <fullName evidence="8">Chitin-binding type-1 domain-containing protein</fullName>
    </recommendedName>
</protein>
<dbReference type="PROSITE" id="PS50941">
    <property type="entry name" value="CHIT_BIND_I_2"/>
    <property type="match status" value="1"/>
</dbReference>
<dbReference type="SUPFAM" id="SSF57016">
    <property type="entry name" value="Plant lectins/antimicrobial peptides"/>
    <property type="match status" value="1"/>
</dbReference>
<dbReference type="GO" id="GO:0008061">
    <property type="term" value="F:chitin binding"/>
    <property type="evidence" value="ECO:0007669"/>
    <property type="project" value="UniProtKB-UniRule"/>
</dbReference>
<evidence type="ECO:0000259" key="8">
    <source>
        <dbReference type="PROSITE" id="PS50941"/>
    </source>
</evidence>
<dbReference type="Gene3D" id="1.10.530.10">
    <property type="match status" value="1"/>
</dbReference>
<dbReference type="Gene3D" id="3.30.20.10">
    <property type="entry name" value="Endochitinase, domain 2"/>
    <property type="match status" value="1"/>
</dbReference>
<evidence type="ECO:0000256" key="5">
    <source>
        <dbReference type="PIRSR" id="PIRSR001060-1"/>
    </source>
</evidence>
<gene>
    <name evidence="9" type="ORF">PBRA_003150</name>
</gene>
<keyword evidence="2" id="KW-0732">Signal</keyword>
<dbReference type="InterPro" id="IPR001002">
    <property type="entry name" value="Chitin-bd_1"/>
</dbReference>
<dbReference type="GO" id="GO:0004568">
    <property type="term" value="F:chitinase activity"/>
    <property type="evidence" value="ECO:0007669"/>
    <property type="project" value="InterPro"/>
</dbReference>
<dbReference type="CDD" id="cd00325">
    <property type="entry name" value="chitinase_GH19"/>
    <property type="match status" value="1"/>
</dbReference>
<feature type="disulfide bond" evidence="6 7">
    <location>
        <begin position="31"/>
        <end position="43"/>
    </location>
</feature>
<dbReference type="GO" id="GO:0050832">
    <property type="term" value="P:defense response to fungus"/>
    <property type="evidence" value="ECO:0007669"/>
    <property type="project" value="UniProtKB-ARBA"/>
</dbReference>
<dbReference type="InterPro" id="IPR036861">
    <property type="entry name" value="Endochitinase-like_sf"/>
</dbReference>
<evidence type="ECO:0000256" key="1">
    <source>
        <dbReference type="ARBA" id="ARBA00022669"/>
    </source>
</evidence>
<dbReference type="GO" id="GO:0006032">
    <property type="term" value="P:chitin catabolic process"/>
    <property type="evidence" value="ECO:0007669"/>
    <property type="project" value="InterPro"/>
</dbReference>
<feature type="disulfide bond" evidence="6 7">
    <location>
        <begin position="36"/>
        <end position="50"/>
    </location>
</feature>
<keyword evidence="3" id="KW-0611">Plant defense</keyword>
<dbReference type="SMART" id="SM00270">
    <property type="entry name" value="ChtBD1"/>
    <property type="match status" value="1"/>
</dbReference>
<dbReference type="AlphaFoldDB" id="A0A0G4J734"/>
<dbReference type="OrthoDB" id="5985073at2759"/>
<dbReference type="InterPro" id="IPR000726">
    <property type="entry name" value="Glyco_hydro_19_cat"/>
</dbReference>
<dbReference type="PIRSF" id="PIRSF001060">
    <property type="entry name" value="Endochitinase"/>
    <property type="match status" value="1"/>
</dbReference>
<dbReference type="STRING" id="37360.A0A0G4J734"/>
<dbReference type="GO" id="GO:0005975">
    <property type="term" value="P:carbohydrate metabolic process"/>
    <property type="evidence" value="ECO:0007669"/>
    <property type="project" value="InterPro"/>
</dbReference>
<proteinExistence type="predicted"/>
<feature type="active site" description="Proton donor" evidence="5">
    <location>
        <position position="134"/>
    </location>
</feature>
<evidence type="ECO:0000256" key="3">
    <source>
        <dbReference type="ARBA" id="ARBA00022821"/>
    </source>
</evidence>
<dbReference type="SUPFAM" id="SSF53955">
    <property type="entry name" value="Lysozyme-like"/>
    <property type="match status" value="1"/>
</dbReference>
<dbReference type="CDD" id="cd00035">
    <property type="entry name" value="ChtBD1"/>
    <property type="match status" value="1"/>
</dbReference>
<name>A0A0G4J734_PLABS</name>
<dbReference type="PANTHER" id="PTHR22595">
    <property type="entry name" value="CHITINASE-RELATED"/>
    <property type="match status" value="1"/>
</dbReference>
<dbReference type="Proteomes" id="UP000039324">
    <property type="component" value="Unassembled WGS sequence"/>
</dbReference>
<evidence type="ECO:0000313" key="10">
    <source>
        <dbReference type="Proteomes" id="UP000039324"/>
    </source>
</evidence>
<dbReference type="InterPro" id="IPR016283">
    <property type="entry name" value="Glyco_hydro_19"/>
</dbReference>
<feature type="disulfide bond" evidence="6">
    <location>
        <begin position="90"/>
        <end position="139"/>
    </location>
</feature>
<evidence type="ECO:0000256" key="6">
    <source>
        <dbReference type="PIRSR" id="PIRSR001060-2"/>
    </source>
</evidence>
<dbReference type="InterPro" id="IPR018371">
    <property type="entry name" value="Chitin-binding_1_CS"/>
</dbReference>
<sequence length="284" mass="30624">MVPFPKPTTPAPTVLKIAPAAQACGTSLPLCPVGSCCSQWGFCGTTSDYCNSASVYQAVTTPRADAQQSSIASLIPESVFDSLLSTSTTCEGHGVYTYSAFIQAASAFPLFGNQGTLQNRLTDIAGFLAHAVHESGSFCYVNELGYTTPATYCSQTPQWPCYPSANYHGRGPLQLSWNFNYIAFGQTLTSAQSVQLYQNPDMLSSSPDLLFRSALWFYMTPQSPKDSMHNVLIQSPPQFGQSISIINGGLECNGNNPAQAQDRITQFKRICQLLGCDPGPYLTC</sequence>
<dbReference type="GO" id="GO:0016998">
    <property type="term" value="P:cell wall macromolecule catabolic process"/>
    <property type="evidence" value="ECO:0007669"/>
    <property type="project" value="InterPro"/>
</dbReference>
<dbReference type="Pfam" id="PF00182">
    <property type="entry name" value="Glyco_hydro_19"/>
    <property type="match status" value="1"/>
</dbReference>
<dbReference type="InterPro" id="IPR023346">
    <property type="entry name" value="Lysozyme-like_dom_sf"/>
</dbReference>
<evidence type="ECO:0000256" key="2">
    <source>
        <dbReference type="ARBA" id="ARBA00022729"/>
    </source>
</evidence>
<evidence type="ECO:0000256" key="4">
    <source>
        <dbReference type="ARBA" id="ARBA00023157"/>
    </source>
</evidence>
<evidence type="ECO:0000256" key="7">
    <source>
        <dbReference type="PROSITE-ProRule" id="PRU00261"/>
    </source>
</evidence>
<keyword evidence="10" id="KW-1185">Reference proteome</keyword>
<dbReference type="EMBL" id="CDSF01000144">
    <property type="protein sequence ID" value="CEP03390.1"/>
    <property type="molecule type" value="Genomic_DNA"/>
</dbReference>
<dbReference type="PANTHER" id="PTHR22595:SF79">
    <property type="entry name" value="CHITINASE 12"/>
    <property type="match status" value="1"/>
</dbReference>
<reference evidence="9 10" key="1">
    <citation type="submission" date="2015-02" db="EMBL/GenBank/DDBJ databases">
        <authorList>
            <person name="Chooi Y.-H."/>
        </authorList>
    </citation>
    <scope>NUCLEOTIDE SEQUENCE [LARGE SCALE GENOMIC DNA]</scope>
    <source>
        <strain evidence="9">E3</strain>
    </source>
</reference>
<keyword evidence="1 7" id="KW-0147">Chitin-binding</keyword>
<feature type="disulfide bond" evidence="6">
    <location>
        <begin position="153"/>
        <end position="161"/>
    </location>
</feature>
<keyword evidence="4 6" id="KW-1015">Disulfide bond</keyword>
<comment type="caution">
    <text evidence="7">Lacks conserved residue(s) required for the propagation of feature annotation.</text>
</comment>
<dbReference type="Gene3D" id="3.30.60.10">
    <property type="entry name" value="Endochitinase-like"/>
    <property type="match status" value="1"/>
</dbReference>
<accession>A0A0G4J734</accession>
<evidence type="ECO:0000313" key="9">
    <source>
        <dbReference type="EMBL" id="CEP03390.1"/>
    </source>
</evidence>
<feature type="disulfide bond" evidence="6">
    <location>
        <begin position="252"/>
        <end position="284"/>
    </location>
</feature>
<organism evidence="9 10">
    <name type="scientific">Plasmodiophora brassicae</name>
    <name type="common">Clubroot disease agent</name>
    <dbReference type="NCBI Taxonomy" id="37360"/>
    <lineage>
        <taxon>Eukaryota</taxon>
        <taxon>Sar</taxon>
        <taxon>Rhizaria</taxon>
        <taxon>Endomyxa</taxon>
        <taxon>Phytomyxea</taxon>
        <taxon>Plasmodiophorida</taxon>
        <taxon>Plasmodiophoridae</taxon>
        <taxon>Plasmodiophora</taxon>
    </lineage>
</organism>
<feature type="domain" description="Chitin-binding type-1" evidence="8">
    <location>
        <begin position="21"/>
        <end position="61"/>
    </location>
</feature>
<dbReference type="OMA" id="TISTWYW"/>
<dbReference type="PROSITE" id="PS00026">
    <property type="entry name" value="CHIT_BIND_I_1"/>
    <property type="match status" value="1"/>
</dbReference>
<dbReference type="Pfam" id="PF00187">
    <property type="entry name" value="Chitin_bind_1"/>
    <property type="match status" value="1"/>
</dbReference>